<dbReference type="OrthoDB" id="9807246at2"/>
<sequence length="145" mass="15586">MAEGDTLRGSCLCGACGFSAQPLNREAGVCHCGMCRKWSGGMFFVAECGSSVVFDESAPVKRYVSSDWGERLFCGVCGSTLVWQMRDGGMQMVSTQTFDDPDQFTLTTEVFYDEKPAGYALANETKKITGAELMAMFAPPPGAGE</sequence>
<dbReference type="SUPFAM" id="SSF51316">
    <property type="entry name" value="Mss4-like"/>
    <property type="match status" value="1"/>
</dbReference>
<evidence type="ECO:0000313" key="6">
    <source>
        <dbReference type="EMBL" id="RKF15000.1"/>
    </source>
</evidence>
<gene>
    <name evidence="6" type="ORF">D6850_09065</name>
</gene>
<evidence type="ECO:0000313" key="7">
    <source>
        <dbReference type="Proteomes" id="UP000281128"/>
    </source>
</evidence>
<dbReference type="InterPro" id="IPR006913">
    <property type="entry name" value="CENP-V/GFA"/>
</dbReference>
<keyword evidence="2" id="KW-0479">Metal-binding</keyword>
<evidence type="ECO:0000256" key="4">
    <source>
        <dbReference type="ARBA" id="ARBA00023239"/>
    </source>
</evidence>
<accession>A0A3A8AWD4</accession>
<reference evidence="6 7" key="1">
    <citation type="submission" date="2018-09" db="EMBL/GenBank/DDBJ databases">
        <title>Roseovarius spongiae sp. nov., isolated from a marine sponge.</title>
        <authorList>
            <person name="Zhuang L."/>
            <person name="Luo L."/>
        </authorList>
    </citation>
    <scope>NUCLEOTIDE SEQUENCE [LARGE SCALE GENOMIC DNA]</scope>
    <source>
        <strain evidence="6 7">HN-E21</strain>
    </source>
</reference>
<dbReference type="RefSeq" id="WP_121166030.1">
    <property type="nucleotide sequence ID" value="NZ_RAPE01000002.1"/>
</dbReference>
<dbReference type="Gene3D" id="3.90.1590.10">
    <property type="entry name" value="glutathione-dependent formaldehyde- activating enzyme (gfa)"/>
    <property type="match status" value="1"/>
</dbReference>
<keyword evidence="4" id="KW-0456">Lyase</keyword>
<evidence type="ECO:0000259" key="5">
    <source>
        <dbReference type="PROSITE" id="PS51891"/>
    </source>
</evidence>
<dbReference type="PANTHER" id="PTHR33337">
    <property type="entry name" value="GFA DOMAIN-CONTAINING PROTEIN"/>
    <property type="match status" value="1"/>
</dbReference>
<dbReference type="GO" id="GO:0016846">
    <property type="term" value="F:carbon-sulfur lyase activity"/>
    <property type="evidence" value="ECO:0007669"/>
    <property type="project" value="InterPro"/>
</dbReference>
<dbReference type="GO" id="GO:0046872">
    <property type="term" value="F:metal ion binding"/>
    <property type="evidence" value="ECO:0007669"/>
    <property type="project" value="UniProtKB-KW"/>
</dbReference>
<dbReference type="EMBL" id="RAPE01000002">
    <property type="protein sequence ID" value="RKF15000.1"/>
    <property type="molecule type" value="Genomic_DNA"/>
</dbReference>
<comment type="caution">
    <text evidence="6">The sequence shown here is derived from an EMBL/GenBank/DDBJ whole genome shotgun (WGS) entry which is preliminary data.</text>
</comment>
<dbReference type="InterPro" id="IPR011057">
    <property type="entry name" value="Mss4-like_sf"/>
</dbReference>
<organism evidence="6 7">
    <name type="scientific">Roseovarius spongiae</name>
    <dbReference type="NCBI Taxonomy" id="2320272"/>
    <lineage>
        <taxon>Bacteria</taxon>
        <taxon>Pseudomonadati</taxon>
        <taxon>Pseudomonadota</taxon>
        <taxon>Alphaproteobacteria</taxon>
        <taxon>Rhodobacterales</taxon>
        <taxon>Roseobacteraceae</taxon>
        <taxon>Roseovarius</taxon>
    </lineage>
</organism>
<evidence type="ECO:0000256" key="1">
    <source>
        <dbReference type="ARBA" id="ARBA00005495"/>
    </source>
</evidence>
<name>A0A3A8AWD4_9RHOB</name>
<keyword evidence="7" id="KW-1185">Reference proteome</keyword>
<protein>
    <submittedName>
        <fullName evidence="6">GFA family protein</fullName>
    </submittedName>
</protein>
<keyword evidence="3" id="KW-0862">Zinc</keyword>
<evidence type="ECO:0000256" key="2">
    <source>
        <dbReference type="ARBA" id="ARBA00022723"/>
    </source>
</evidence>
<comment type="similarity">
    <text evidence="1">Belongs to the Gfa family.</text>
</comment>
<dbReference type="PROSITE" id="PS51891">
    <property type="entry name" value="CENP_V_GFA"/>
    <property type="match status" value="1"/>
</dbReference>
<feature type="domain" description="CENP-V/GFA" evidence="5">
    <location>
        <begin position="7"/>
        <end position="113"/>
    </location>
</feature>
<dbReference type="AlphaFoldDB" id="A0A3A8AWD4"/>
<dbReference type="Pfam" id="PF04828">
    <property type="entry name" value="GFA"/>
    <property type="match status" value="1"/>
</dbReference>
<proteinExistence type="inferred from homology"/>
<evidence type="ECO:0000256" key="3">
    <source>
        <dbReference type="ARBA" id="ARBA00022833"/>
    </source>
</evidence>
<dbReference type="Proteomes" id="UP000281128">
    <property type="component" value="Unassembled WGS sequence"/>
</dbReference>
<dbReference type="PANTHER" id="PTHR33337:SF40">
    <property type="entry name" value="CENP-V_GFA DOMAIN-CONTAINING PROTEIN-RELATED"/>
    <property type="match status" value="1"/>
</dbReference>